<evidence type="ECO:0000256" key="1">
    <source>
        <dbReference type="SAM" id="Phobius"/>
    </source>
</evidence>
<keyword evidence="4" id="KW-1185">Reference proteome</keyword>
<sequence length="290" mass="32181">MSAHKPASNPETIDLKTPWLAALLSWLIPGAGQLYQRRYVKAFIFSFCILGSFFYGVALGEGRPVYSAYYEQREDQIFRKRNYGYLSQVLLGISTMPALIQSKRFEASQSDTSLEGPLNSAFVGTITGEPGQSATVSGTIQLQKEPGMLGPEIRGTLSGTNEATGDVFAVDLTEFEPGQDRLTLGPKISANPQRKVFMRVENVTAGNIAPGSRLLGYAERPFLDWYQVPLQDEELRDLNARLGKRWELAMVFTWIAGLLNILCIWDAFEGPAYGFRPRVVQEDEPKPAST</sequence>
<evidence type="ECO:0000313" key="3">
    <source>
        <dbReference type="EMBL" id="TWT63860.1"/>
    </source>
</evidence>
<protein>
    <recommendedName>
        <fullName evidence="2">DUF6677 domain-containing protein</fullName>
    </recommendedName>
</protein>
<dbReference type="OrthoDB" id="281398at2"/>
<comment type="caution">
    <text evidence="3">The sequence shown here is derived from an EMBL/GenBank/DDBJ whole genome shotgun (WGS) entry which is preliminary data.</text>
</comment>
<dbReference type="RefSeq" id="WP_146505636.1">
    <property type="nucleotide sequence ID" value="NZ_SJPG01000001.1"/>
</dbReference>
<organism evidence="3 4">
    <name type="scientific">Rubinisphaera italica</name>
    <dbReference type="NCBI Taxonomy" id="2527969"/>
    <lineage>
        <taxon>Bacteria</taxon>
        <taxon>Pseudomonadati</taxon>
        <taxon>Planctomycetota</taxon>
        <taxon>Planctomycetia</taxon>
        <taxon>Planctomycetales</taxon>
        <taxon>Planctomycetaceae</taxon>
        <taxon>Rubinisphaera</taxon>
    </lineage>
</organism>
<dbReference type="InterPro" id="IPR046499">
    <property type="entry name" value="DUF6677"/>
</dbReference>
<proteinExistence type="predicted"/>
<dbReference type="Proteomes" id="UP000316095">
    <property type="component" value="Unassembled WGS sequence"/>
</dbReference>
<keyword evidence="1" id="KW-0472">Membrane</keyword>
<dbReference type="EMBL" id="SJPG01000001">
    <property type="protein sequence ID" value="TWT63860.1"/>
    <property type="molecule type" value="Genomic_DNA"/>
</dbReference>
<evidence type="ECO:0000259" key="2">
    <source>
        <dbReference type="Pfam" id="PF20382"/>
    </source>
</evidence>
<feature type="domain" description="DUF6677" evidence="2">
    <location>
        <begin position="20"/>
        <end position="272"/>
    </location>
</feature>
<dbReference type="AlphaFoldDB" id="A0A5C5XLN1"/>
<keyword evidence="1" id="KW-1133">Transmembrane helix</keyword>
<feature type="transmembrane region" description="Helical" evidence="1">
    <location>
        <begin position="248"/>
        <end position="268"/>
    </location>
</feature>
<evidence type="ECO:0000313" key="4">
    <source>
        <dbReference type="Proteomes" id="UP000316095"/>
    </source>
</evidence>
<gene>
    <name evidence="3" type="ORF">Pan54_46190</name>
</gene>
<accession>A0A5C5XLN1</accession>
<reference evidence="3 4" key="1">
    <citation type="submission" date="2019-02" db="EMBL/GenBank/DDBJ databases">
        <title>Deep-cultivation of Planctomycetes and their phenomic and genomic characterization uncovers novel biology.</title>
        <authorList>
            <person name="Wiegand S."/>
            <person name="Jogler M."/>
            <person name="Boedeker C."/>
            <person name="Pinto D."/>
            <person name="Vollmers J."/>
            <person name="Rivas-Marin E."/>
            <person name="Kohn T."/>
            <person name="Peeters S.H."/>
            <person name="Heuer A."/>
            <person name="Rast P."/>
            <person name="Oberbeckmann S."/>
            <person name="Bunk B."/>
            <person name="Jeske O."/>
            <person name="Meyerdierks A."/>
            <person name="Storesund J.E."/>
            <person name="Kallscheuer N."/>
            <person name="Luecker S."/>
            <person name="Lage O.M."/>
            <person name="Pohl T."/>
            <person name="Merkel B.J."/>
            <person name="Hornburger P."/>
            <person name="Mueller R.-W."/>
            <person name="Bruemmer F."/>
            <person name="Labrenz M."/>
            <person name="Spormann A.M."/>
            <person name="Op Den Camp H."/>
            <person name="Overmann J."/>
            <person name="Amann R."/>
            <person name="Jetten M.S.M."/>
            <person name="Mascher T."/>
            <person name="Medema M.H."/>
            <person name="Devos D.P."/>
            <person name="Kaster A.-K."/>
            <person name="Ovreas L."/>
            <person name="Rohde M."/>
            <person name="Galperin M.Y."/>
            <person name="Jogler C."/>
        </authorList>
    </citation>
    <scope>NUCLEOTIDE SEQUENCE [LARGE SCALE GENOMIC DNA]</scope>
    <source>
        <strain evidence="3 4">Pan54</strain>
    </source>
</reference>
<keyword evidence="1" id="KW-0812">Transmembrane</keyword>
<feature type="transmembrane region" description="Helical" evidence="1">
    <location>
        <begin position="42"/>
        <end position="62"/>
    </location>
</feature>
<name>A0A5C5XLN1_9PLAN</name>
<dbReference type="Pfam" id="PF20382">
    <property type="entry name" value="DUF6677"/>
    <property type="match status" value="1"/>
</dbReference>